<keyword evidence="6" id="KW-0449">Lipoprotein</keyword>
<feature type="domain" description="Cytochrome c" evidence="5">
    <location>
        <begin position="35"/>
        <end position="158"/>
    </location>
</feature>
<evidence type="ECO:0000313" key="6">
    <source>
        <dbReference type="EMBL" id="AIE86476.1"/>
    </source>
</evidence>
<dbReference type="InterPro" id="IPR009056">
    <property type="entry name" value="Cyt_c-like_dom"/>
</dbReference>
<protein>
    <submittedName>
        <fullName evidence="6">Putative lipoprotein</fullName>
    </submittedName>
</protein>
<dbReference type="KEGG" id="fgi:OP10G_3108"/>
<evidence type="ECO:0000256" key="2">
    <source>
        <dbReference type="ARBA" id="ARBA00022723"/>
    </source>
</evidence>
<dbReference type="STRING" id="661478.OP10G_3108"/>
<keyword evidence="1 4" id="KW-0349">Heme</keyword>
<dbReference type="Proteomes" id="UP000027982">
    <property type="component" value="Chromosome"/>
</dbReference>
<dbReference type="Gene3D" id="1.10.760.10">
    <property type="entry name" value="Cytochrome c-like domain"/>
    <property type="match status" value="1"/>
</dbReference>
<evidence type="ECO:0000256" key="3">
    <source>
        <dbReference type="ARBA" id="ARBA00023004"/>
    </source>
</evidence>
<dbReference type="PANTHER" id="PTHR35008:SF8">
    <property type="entry name" value="ALCOHOL DEHYDROGENASE CYTOCHROME C SUBUNIT"/>
    <property type="match status" value="1"/>
</dbReference>
<proteinExistence type="predicted"/>
<dbReference type="PROSITE" id="PS51007">
    <property type="entry name" value="CYTC"/>
    <property type="match status" value="1"/>
</dbReference>
<gene>
    <name evidence="6" type="ORF">OP10G_3108</name>
</gene>
<dbReference type="GO" id="GO:0020037">
    <property type="term" value="F:heme binding"/>
    <property type="evidence" value="ECO:0007669"/>
    <property type="project" value="InterPro"/>
</dbReference>
<dbReference type="AlphaFoldDB" id="A0A068NSR4"/>
<dbReference type="PANTHER" id="PTHR35008">
    <property type="entry name" value="BLL4482 PROTEIN-RELATED"/>
    <property type="match status" value="1"/>
</dbReference>
<keyword evidence="2 4" id="KW-0479">Metal-binding</keyword>
<evidence type="ECO:0000256" key="1">
    <source>
        <dbReference type="ARBA" id="ARBA00022617"/>
    </source>
</evidence>
<dbReference type="RefSeq" id="WP_025229562.1">
    <property type="nucleotide sequence ID" value="NZ_CP007139.1"/>
</dbReference>
<dbReference type="OrthoDB" id="9809720at2"/>
<dbReference type="InterPro" id="IPR036909">
    <property type="entry name" value="Cyt_c-like_dom_sf"/>
</dbReference>
<sequence length="202" mass="20248">MAAGLTLFGAGIGCGGSSSNSTASFGLPGGRATAAQVAQGRYLVVSSGCGDCHSQGGSDPSSPTWLSGYRGGNGPGIFQLGPTTTVYAANISPDNATGIGALSDQSIFNVLRYGWDPASPPNAGAAQHYVAPIMPWASFRHKTDAELWAIVAYLKHGAGAVSNAVPETVGAPPDFWAGASSEAAVGPLNVAPYPAGVESFHP</sequence>
<dbReference type="GO" id="GO:0046872">
    <property type="term" value="F:metal ion binding"/>
    <property type="evidence" value="ECO:0007669"/>
    <property type="project" value="UniProtKB-KW"/>
</dbReference>
<accession>A0A068NSR4</accession>
<dbReference type="InterPro" id="IPR051459">
    <property type="entry name" value="Cytochrome_c-type_DH"/>
</dbReference>
<organism evidence="6 7">
    <name type="scientific">Fimbriimonas ginsengisoli Gsoil 348</name>
    <dbReference type="NCBI Taxonomy" id="661478"/>
    <lineage>
        <taxon>Bacteria</taxon>
        <taxon>Bacillati</taxon>
        <taxon>Armatimonadota</taxon>
        <taxon>Fimbriimonadia</taxon>
        <taxon>Fimbriimonadales</taxon>
        <taxon>Fimbriimonadaceae</taxon>
        <taxon>Fimbriimonas</taxon>
    </lineage>
</organism>
<keyword evidence="7" id="KW-1185">Reference proteome</keyword>
<dbReference type="EMBL" id="CP007139">
    <property type="protein sequence ID" value="AIE86476.1"/>
    <property type="molecule type" value="Genomic_DNA"/>
</dbReference>
<evidence type="ECO:0000259" key="5">
    <source>
        <dbReference type="PROSITE" id="PS51007"/>
    </source>
</evidence>
<dbReference type="SUPFAM" id="SSF46626">
    <property type="entry name" value="Cytochrome c"/>
    <property type="match status" value="1"/>
</dbReference>
<dbReference type="eggNOG" id="COG2010">
    <property type="taxonomic scope" value="Bacteria"/>
</dbReference>
<dbReference type="GO" id="GO:0009055">
    <property type="term" value="F:electron transfer activity"/>
    <property type="evidence" value="ECO:0007669"/>
    <property type="project" value="InterPro"/>
</dbReference>
<dbReference type="Pfam" id="PF00034">
    <property type="entry name" value="Cytochrom_C"/>
    <property type="match status" value="1"/>
</dbReference>
<name>A0A068NSR4_FIMGI</name>
<dbReference type="HOGENOM" id="CLU_1243501_0_0_0"/>
<evidence type="ECO:0000256" key="4">
    <source>
        <dbReference type="PROSITE-ProRule" id="PRU00433"/>
    </source>
</evidence>
<reference evidence="6 7" key="1">
    <citation type="journal article" date="2014" name="PLoS ONE">
        <title>The first complete genome sequence of the class fimbriimonadia in the phylum armatimonadetes.</title>
        <authorList>
            <person name="Hu Z.Y."/>
            <person name="Wang Y.Z."/>
            <person name="Im W.T."/>
            <person name="Wang S.Y."/>
            <person name="Zhao G.P."/>
            <person name="Zheng H.J."/>
            <person name="Quan Z.X."/>
        </authorList>
    </citation>
    <scope>NUCLEOTIDE SEQUENCE [LARGE SCALE GENOMIC DNA]</scope>
    <source>
        <strain evidence="6">Gsoil 348</strain>
    </source>
</reference>
<keyword evidence="3 4" id="KW-0408">Iron</keyword>
<evidence type="ECO:0000313" key="7">
    <source>
        <dbReference type="Proteomes" id="UP000027982"/>
    </source>
</evidence>